<name>A0AAE0UT93_9TELE</name>
<dbReference type="InterPro" id="IPR036396">
    <property type="entry name" value="Cyt_P450_sf"/>
</dbReference>
<evidence type="ECO:0000256" key="12">
    <source>
        <dbReference type="ARBA" id="ARBA00022989"/>
    </source>
</evidence>
<dbReference type="PRINTS" id="PR01686">
    <property type="entry name" value="EP450ICYP2D"/>
</dbReference>
<dbReference type="PRINTS" id="PR00385">
    <property type="entry name" value="P450"/>
</dbReference>
<dbReference type="GO" id="GO:0005743">
    <property type="term" value="C:mitochondrial inner membrane"/>
    <property type="evidence" value="ECO:0007669"/>
    <property type="project" value="UniProtKB-SubCell"/>
</dbReference>
<dbReference type="AlphaFoldDB" id="A0AAE0UT93"/>
<reference evidence="30" key="1">
    <citation type="submission" date="2023-06" db="EMBL/GenBank/DDBJ databases">
        <title>Male Hemibagrus guttatus genome.</title>
        <authorList>
            <person name="Bian C."/>
        </authorList>
    </citation>
    <scope>NUCLEOTIDE SEQUENCE</scope>
    <source>
        <strain evidence="30">Male_cb2023</strain>
        <tissue evidence="30">Muscle</tissue>
    </source>
</reference>
<keyword evidence="31" id="KW-1185">Reference proteome</keyword>
<feature type="binding site" description="axial binding residue" evidence="27">
    <location>
        <position position="439"/>
    </location>
    <ligand>
        <name>heme</name>
        <dbReference type="ChEBI" id="CHEBI:30413"/>
    </ligand>
    <ligandPart>
        <name>Fe</name>
        <dbReference type="ChEBI" id="CHEBI:18248"/>
    </ligandPart>
</feature>
<dbReference type="GO" id="GO:0102033">
    <property type="term" value="F:long-chain fatty acid omega-hydroxylase activity"/>
    <property type="evidence" value="ECO:0007669"/>
    <property type="project" value="UniProtKB-EC"/>
</dbReference>
<protein>
    <recommendedName>
        <fullName evidence="25">Cytochrome P450 2U1</fullName>
        <ecNumber evidence="24">1.14.14.80</ecNumber>
    </recommendedName>
    <alternativeName>
        <fullName evidence="26">Long-chain fatty acid omega-monooxygenase</fullName>
    </alternativeName>
</protein>
<keyword evidence="8 27" id="KW-0479">Metal-binding</keyword>
<evidence type="ECO:0000256" key="15">
    <source>
        <dbReference type="ARBA" id="ARBA00023033"/>
    </source>
</evidence>
<evidence type="ECO:0000259" key="29">
    <source>
        <dbReference type="Pfam" id="PF01498"/>
    </source>
</evidence>
<evidence type="ECO:0000256" key="23">
    <source>
        <dbReference type="ARBA" id="ARBA00058812"/>
    </source>
</evidence>
<dbReference type="GO" id="GO:0020037">
    <property type="term" value="F:heme binding"/>
    <property type="evidence" value="ECO:0007669"/>
    <property type="project" value="InterPro"/>
</dbReference>
<keyword evidence="7 28" id="KW-0812">Transmembrane</keyword>
<evidence type="ECO:0000256" key="22">
    <source>
        <dbReference type="ARBA" id="ARBA00052378"/>
    </source>
</evidence>
<dbReference type="InterPro" id="IPR017972">
    <property type="entry name" value="Cyt_P450_CS"/>
</dbReference>
<dbReference type="PANTHER" id="PTHR24300:SF309">
    <property type="entry name" value="CYTOCHROME P450-RELATED"/>
    <property type="match status" value="1"/>
</dbReference>
<dbReference type="InterPro" id="IPR036397">
    <property type="entry name" value="RNaseH_sf"/>
</dbReference>
<dbReference type="GO" id="GO:0003677">
    <property type="term" value="F:DNA binding"/>
    <property type="evidence" value="ECO:0007669"/>
    <property type="project" value="InterPro"/>
</dbReference>
<evidence type="ECO:0000256" key="20">
    <source>
        <dbReference type="ARBA" id="ARBA00051320"/>
    </source>
</evidence>
<dbReference type="Pfam" id="PF01498">
    <property type="entry name" value="HTH_Tnp_Tc3_2"/>
    <property type="match status" value="1"/>
</dbReference>
<dbReference type="Gene3D" id="3.30.420.10">
    <property type="entry name" value="Ribonuclease H-like superfamily/Ribonuclease H"/>
    <property type="match status" value="1"/>
</dbReference>
<keyword evidence="13" id="KW-0560">Oxidoreductase</keyword>
<evidence type="ECO:0000256" key="3">
    <source>
        <dbReference type="ARBA" id="ARBA00004448"/>
    </source>
</evidence>
<dbReference type="GO" id="GO:0005789">
    <property type="term" value="C:endoplasmic reticulum membrane"/>
    <property type="evidence" value="ECO:0007669"/>
    <property type="project" value="UniProtKB-SubCell"/>
</dbReference>
<evidence type="ECO:0000256" key="10">
    <source>
        <dbReference type="ARBA" id="ARBA00022824"/>
    </source>
</evidence>
<comment type="subcellular location">
    <subcellularLocation>
        <location evidence="4">Endoplasmic reticulum membrane</location>
        <topology evidence="4">Multi-pass membrane protein</topology>
    </subcellularLocation>
    <subcellularLocation>
        <location evidence="2">Microsome membrane</location>
        <topology evidence="2">Multi-pass membrane protein</topology>
    </subcellularLocation>
    <subcellularLocation>
        <location evidence="3">Mitochondrion inner membrane</location>
        <topology evidence="3">Multi-pass membrane protein</topology>
    </subcellularLocation>
</comment>
<evidence type="ECO:0000256" key="18">
    <source>
        <dbReference type="ARBA" id="ARBA00023136"/>
    </source>
</evidence>
<dbReference type="GO" id="GO:0006805">
    <property type="term" value="P:xenobiotic metabolic process"/>
    <property type="evidence" value="ECO:0007669"/>
    <property type="project" value="TreeGrafter"/>
</dbReference>
<evidence type="ECO:0000256" key="14">
    <source>
        <dbReference type="ARBA" id="ARBA00023004"/>
    </source>
</evidence>
<feature type="domain" description="Transposase Tc1-like" evidence="29">
    <location>
        <begin position="927"/>
        <end position="997"/>
    </location>
</feature>
<evidence type="ECO:0000256" key="8">
    <source>
        <dbReference type="ARBA" id="ARBA00022723"/>
    </source>
</evidence>
<dbReference type="Gene3D" id="1.10.630.10">
    <property type="entry name" value="Cytochrome P450"/>
    <property type="match status" value="2"/>
</dbReference>
<keyword evidence="16" id="KW-0443">Lipid metabolism</keyword>
<comment type="catalytic activity">
    <reaction evidence="19">
        <text>(5Z,8Z,11Z,14Z)-eicosatetraenoate + reduced [NADPH--hemoprotein reductase] + O2 = 19-hydroxy-(5Z,8Z,11Z,14Z)-eicosatetraenoate + oxidized [NADPH--hemoprotein reductase] + H2O + H(+)</text>
        <dbReference type="Rhea" id="RHEA:39759"/>
        <dbReference type="Rhea" id="RHEA-COMP:11964"/>
        <dbReference type="Rhea" id="RHEA-COMP:11965"/>
        <dbReference type="ChEBI" id="CHEBI:15377"/>
        <dbReference type="ChEBI" id="CHEBI:15378"/>
        <dbReference type="ChEBI" id="CHEBI:15379"/>
        <dbReference type="ChEBI" id="CHEBI:32395"/>
        <dbReference type="ChEBI" id="CHEBI:57618"/>
        <dbReference type="ChEBI" id="CHEBI:58210"/>
        <dbReference type="ChEBI" id="CHEBI:76627"/>
    </reaction>
    <physiologicalReaction direction="left-to-right" evidence="19">
        <dbReference type="Rhea" id="RHEA:39760"/>
    </physiologicalReaction>
</comment>
<dbReference type="FunFam" id="1.10.630.10:FF:000004">
    <property type="entry name" value="cytochrome P450 2D15 isoform X1"/>
    <property type="match status" value="1"/>
</dbReference>
<dbReference type="InterPro" id="IPR009057">
    <property type="entry name" value="Homeodomain-like_sf"/>
</dbReference>
<comment type="catalytic activity">
    <reaction evidence="21">
        <text>N-[(5Z,8Z,11Z,14Z)-eicosatetraenoyl]-serotonin + reduced [NADPH--hemoprotein reductase] + O2 = 2-oxo-N-[(5Z,8Z,11Z,14Z)-eicosatetraenoyl]-serotonin + oxidized [NADPH--hemoprotein reductase] + H2O + H(+)</text>
        <dbReference type="Rhea" id="RHEA:50296"/>
        <dbReference type="Rhea" id="RHEA-COMP:11964"/>
        <dbReference type="Rhea" id="RHEA-COMP:11965"/>
        <dbReference type="ChEBI" id="CHEBI:15377"/>
        <dbReference type="ChEBI" id="CHEBI:15378"/>
        <dbReference type="ChEBI" id="CHEBI:15379"/>
        <dbReference type="ChEBI" id="CHEBI:57618"/>
        <dbReference type="ChEBI" id="CHEBI:58210"/>
        <dbReference type="ChEBI" id="CHEBI:132255"/>
        <dbReference type="ChEBI" id="CHEBI:132256"/>
    </reaction>
    <physiologicalReaction direction="left-to-right" evidence="21">
        <dbReference type="Rhea" id="RHEA:50297"/>
    </physiologicalReaction>
</comment>
<feature type="transmembrane region" description="Helical" evidence="28">
    <location>
        <begin position="12"/>
        <end position="29"/>
    </location>
</feature>
<dbReference type="FunFam" id="1.10.630.10:FF:000017">
    <property type="entry name" value="cytochrome P450 2U1 isoform X1"/>
    <property type="match status" value="1"/>
</dbReference>
<dbReference type="InterPro" id="IPR001128">
    <property type="entry name" value="Cyt_P450"/>
</dbReference>
<dbReference type="SUPFAM" id="SSF46689">
    <property type="entry name" value="Homeodomain-like"/>
    <property type="match status" value="1"/>
</dbReference>
<dbReference type="EC" id="1.14.14.80" evidence="24"/>
<evidence type="ECO:0000256" key="1">
    <source>
        <dbReference type="ARBA" id="ARBA00001971"/>
    </source>
</evidence>
<dbReference type="InterPro" id="IPR002492">
    <property type="entry name" value="Transposase_Tc1-like"/>
</dbReference>
<comment type="similarity">
    <text evidence="5">Belongs to the cytochrome P450 family.</text>
</comment>
<keyword evidence="18 28" id="KW-0472">Membrane</keyword>
<organism evidence="30 31">
    <name type="scientific">Hemibagrus guttatus</name>
    <dbReference type="NCBI Taxonomy" id="175788"/>
    <lineage>
        <taxon>Eukaryota</taxon>
        <taxon>Metazoa</taxon>
        <taxon>Chordata</taxon>
        <taxon>Craniata</taxon>
        <taxon>Vertebrata</taxon>
        <taxon>Euteleostomi</taxon>
        <taxon>Actinopterygii</taxon>
        <taxon>Neopterygii</taxon>
        <taxon>Teleostei</taxon>
        <taxon>Ostariophysi</taxon>
        <taxon>Siluriformes</taxon>
        <taxon>Bagridae</taxon>
        <taxon>Hemibagrus</taxon>
    </lineage>
</organism>
<keyword evidence="14 27" id="KW-0408">Iron</keyword>
<dbReference type="SUPFAM" id="SSF48264">
    <property type="entry name" value="Cytochrome P450"/>
    <property type="match status" value="2"/>
</dbReference>
<keyword evidence="12 28" id="KW-1133">Transmembrane helix</keyword>
<evidence type="ECO:0000313" key="30">
    <source>
        <dbReference type="EMBL" id="KAK3516496.1"/>
    </source>
</evidence>
<dbReference type="EMBL" id="JAUCMX010000019">
    <property type="protein sequence ID" value="KAK3516496.1"/>
    <property type="molecule type" value="Genomic_DNA"/>
</dbReference>
<evidence type="ECO:0000256" key="9">
    <source>
        <dbReference type="ARBA" id="ARBA00022792"/>
    </source>
</evidence>
<evidence type="ECO:0000256" key="5">
    <source>
        <dbReference type="ARBA" id="ARBA00010617"/>
    </source>
</evidence>
<evidence type="ECO:0000256" key="25">
    <source>
        <dbReference type="ARBA" id="ARBA00067282"/>
    </source>
</evidence>
<evidence type="ECO:0000256" key="26">
    <source>
        <dbReference type="ARBA" id="ARBA00079181"/>
    </source>
</evidence>
<keyword evidence="9" id="KW-0999">Mitochondrion inner membrane</keyword>
<gene>
    <name evidence="30" type="ORF">QTP70_019885</name>
</gene>
<keyword evidence="6 27" id="KW-0349">Heme</keyword>
<dbReference type="GO" id="GO:0006629">
    <property type="term" value="P:lipid metabolic process"/>
    <property type="evidence" value="ECO:0007669"/>
    <property type="project" value="UniProtKB-KW"/>
</dbReference>
<dbReference type="GO" id="GO:0005506">
    <property type="term" value="F:iron ion binding"/>
    <property type="evidence" value="ECO:0007669"/>
    <property type="project" value="InterPro"/>
</dbReference>
<sequence>MLLHYLVEYFDFKICLISFFVFLLLLDIIRNRNPPNFPPGPWALPFVGNIFTELHFKSINKLAEKYGDVFSLRWGSEKAVYISGYKLVKEALITNLDNFVDRPAVPLFHKIFKGLGVVLSNGYLWKNQRKFVLTHLRYFGEGKKTLELSIQQESIFLCDAFKAEQGPFDPQIYLNNAISNIISALVFGHRFEYHDENFQKVLRLDIEALVLAGLSRTQLYNAFPHLFNYLPGPHQKMFSNYAKIVEFLKEEIRKHKEDWDPSNPRDYIDSFLQEMEKRKSDPQAGFNIDTLVIAMLDLFEAGTESAATTIRWGLLFMMKYPEIQKKVQAEIDNMIGQSRQASMADKPNMPYTEAVIHEIQRVGNIVPLGFPKMATKDTVLGGFSIPKGTSVTTNLWSVLTDKNEWETPDRFNPGHFLDDHGQFLKKDAFLPFSAGKRACLGEQLARMELFLFFTSLLQSFTISPCPGEELSLEGQIGFTYAPKPYRMCLSEKYGNVFSLRRGLTKIVYVSGYKAVKEALVSESFARCVTPLFDDIYKGRGCPFDPLIKINNAVANVIGSLVFGQRYEYDDLQFQELLRMSAESVHLTGSVWNELYDAYPSIMKIVPGPHHTIIANYRRLAAFLGEKIEKHKQDQDSNELKDYIHSYLSEIENRRNDKEVQFNTENLEWCIVDLFEGGTETTTNTLRWALLYMIKYPLIQKKVQEEIECVIGKTRFPTMVDKANMPYTNAVLHEVQRKGDIVPLNMARVATKDTTLGGYSVPKGTVMITNISSVLNDEIEWETPDTFNPEHFLDSEGQFRRRDAFIPFSAGKRGCPGEYLARVELFLLFTCLLQKFTFSPPPGEEPSVESQLGFTKFGSLGYTIMGKTADLTDVQKTIIDTLHKEGKPQAFIAKEAGCSQSAVSKHVNRKLSGRKKCGRKRCTTNREKRSLMRIVKQNPFKNLSALHKEWTETGVRASRATTHRRVKEFGYSCRIPLVKPLLNHRQRQRRLTWAKEKKNWTVAQWSKVLFSDESKFLYFIWKPRS</sequence>
<keyword evidence="10" id="KW-0256">Endoplasmic reticulum</keyword>
<dbReference type="GO" id="GO:0006313">
    <property type="term" value="P:DNA transposition"/>
    <property type="evidence" value="ECO:0007669"/>
    <property type="project" value="InterPro"/>
</dbReference>
<evidence type="ECO:0000256" key="13">
    <source>
        <dbReference type="ARBA" id="ARBA00023002"/>
    </source>
</evidence>
<dbReference type="Proteomes" id="UP001274896">
    <property type="component" value="Unassembled WGS sequence"/>
</dbReference>
<evidence type="ECO:0000256" key="28">
    <source>
        <dbReference type="SAM" id="Phobius"/>
    </source>
</evidence>
<evidence type="ECO:0000256" key="4">
    <source>
        <dbReference type="ARBA" id="ARBA00004477"/>
    </source>
</evidence>
<dbReference type="PROSITE" id="PS00086">
    <property type="entry name" value="CYTOCHROME_P450"/>
    <property type="match status" value="2"/>
</dbReference>
<keyword evidence="15" id="KW-0503">Monooxygenase</keyword>
<evidence type="ECO:0000256" key="21">
    <source>
        <dbReference type="ARBA" id="ARBA00052159"/>
    </source>
</evidence>
<evidence type="ECO:0000256" key="6">
    <source>
        <dbReference type="ARBA" id="ARBA00022617"/>
    </source>
</evidence>
<dbReference type="PANTHER" id="PTHR24300">
    <property type="entry name" value="CYTOCHROME P450 508A4-RELATED"/>
    <property type="match status" value="1"/>
</dbReference>
<dbReference type="InterPro" id="IPR008069">
    <property type="entry name" value="Cyt_P450_E_grp-I_CYP2D-like"/>
</dbReference>
<evidence type="ECO:0000256" key="24">
    <source>
        <dbReference type="ARBA" id="ARBA00066560"/>
    </source>
</evidence>
<dbReference type="InterPro" id="IPR002401">
    <property type="entry name" value="Cyt_P450_E_grp-I"/>
</dbReference>
<evidence type="ECO:0000256" key="16">
    <source>
        <dbReference type="ARBA" id="ARBA00023098"/>
    </source>
</evidence>
<evidence type="ECO:0000313" key="31">
    <source>
        <dbReference type="Proteomes" id="UP001274896"/>
    </source>
</evidence>
<dbReference type="GO" id="GO:0006082">
    <property type="term" value="P:organic acid metabolic process"/>
    <property type="evidence" value="ECO:0007669"/>
    <property type="project" value="TreeGrafter"/>
</dbReference>
<evidence type="ECO:0000256" key="11">
    <source>
        <dbReference type="ARBA" id="ARBA00022848"/>
    </source>
</evidence>
<proteinExistence type="inferred from homology"/>
<evidence type="ECO:0000256" key="27">
    <source>
        <dbReference type="PIRSR" id="PIRSR602401-1"/>
    </source>
</evidence>
<evidence type="ECO:0000256" key="2">
    <source>
        <dbReference type="ARBA" id="ARBA00004154"/>
    </source>
</evidence>
<comment type="catalytic activity">
    <reaction evidence="22">
        <text>an omega-methyl-long-chain fatty acid + reduced [NADPH--hemoprotein reductase] + O2 = an omega-hydroxy-long-chain fatty acid + oxidized [NADPH--hemoprotein reductase] + H2O + H(+)</text>
        <dbReference type="Rhea" id="RHEA:56748"/>
        <dbReference type="Rhea" id="RHEA-COMP:11964"/>
        <dbReference type="Rhea" id="RHEA-COMP:11965"/>
        <dbReference type="ChEBI" id="CHEBI:15377"/>
        <dbReference type="ChEBI" id="CHEBI:15378"/>
        <dbReference type="ChEBI" id="CHEBI:15379"/>
        <dbReference type="ChEBI" id="CHEBI:57618"/>
        <dbReference type="ChEBI" id="CHEBI:58210"/>
        <dbReference type="ChEBI" id="CHEBI:140991"/>
        <dbReference type="ChEBI" id="CHEBI:140992"/>
        <dbReference type="EC" id="1.14.14.80"/>
    </reaction>
    <physiologicalReaction direction="left-to-right" evidence="22">
        <dbReference type="Rhea" id="RHEA:56749"/>
    </physiologicalReaction>
</comment>
<dbReference type="Pfam" id="PF00067">
    <property type="entry name" value="p450"/>
    <property type="match status" value="2"/>
</dbReference>
<dbReference type="PRINTS" id="PR00463">
    <property type="entry name" value="EP450I"/>
</dbReference>
<comment type="catalytic activity">
    <reaction evidence="20">
        <text>(5Z,8Z,11Z,14Z)-eicosatetraenoate + reduced [NADPH--hemoprotein reductase] + O2 = 20-hydroxy-(5Z,8Z,11Z,14Z)-eicosatetraenoate + oxidized [NADPH--hemoprotein reductase] + H2O + H(+)</text>
        <dbReference type="Rhea" id="RHEA:39755"/>
        <dbReference type="Rhea" id="RHEA-COMP:11964"/>
        <dbReference type="Rhea" id="RHEA-COMP:11965"/>
        <dbReference type="ChEBI" id="CHEBI:15377"/>
        <dbReference type="ChEBI" id="CHEBI:15378"/>
        <dbReference type="ChEBI" id="CHEBI:15379"/>
        <dbReference type="ChEBI" id="CHEBI:32395"/>
        <dbReference type="ChEBI" id="CHEBI:57618"/>
        <dbReference type="ChEBI" id="CHEBI:58210"/>
        <dbReference type="ChEBI" id="CHEBI:76624"/>
    </reaction>
    <physiologicalReaction direction="left-to-right" evidence="20">
        <dbReference type="Rhea" id="RHEA:39756"/>
    </physiologicalReaction>
</comment>
<evidence type="ECO:0000256" key="19">
    <source>
        <dbReference type="ARBA" id="ARBA00049206"/>
    </source>
</evidence>
<dbReference type="GO" id="GO:0015074">
    <property type="term" value="P:DNA integration"/>
    <property type="evidence" value="ECO:0007669"/>
    <property type="project" value="InterPro"/>
</dbReference>
<comment type="cofactor">
    <cofactor evidence="1 27">
        <name>heme</name>
        <dbReference type="ChEBI" id="CHEBI:30413"/>
    </cofactor>
</comment>
<dbReference type="InterPro" id="IPR050182">
    <property type="entry name" value="Cytochrome_P450_fam2"/>
</dbReference>
<evidence type="ECO:0000256" key="17">
    <source>
        <dbReference type="ARBA" id="ARBA00023128"/>
    </source>
</evidence>
<comment type="function">
    <text evidence="23">A cytochrome P450 monooxygenase involved in the metabolism of arachidonic acid and its conjugates. Mechanistically, uses molecular oxygen inserting one oxygen atom into a substrate, and reducing the second into a water molecule, with two electrons provided by NADPH via cytochrome P450 reductase (CPR; NADPH-ferrihemoprotein reductase). Acts as an omega and omega-1 hydroxylase for arachidonic acid and possibly for other long chain fatty acids. May modulate the arachidonic acid signaling pathway and play a role in other fatty acid signaling processes. May down-regulate the biological activities of N-arachidonoyl-serotonin, an endocannabinoid that has anti-nociceptive effects through inhibition of fatty acid amide hydrolase FAAH, TRPV1 receptor and T-type calcium channels. Catalyzes C-2 oxidation of the indole ring of N-arachidonoyl-serotonin forming a less active product 2-oxo-N-arachidonoyl-serotonin.</text>
</comment>
<accession>A0AAE0UT93</accession>
<keyword evidence="11" id="KW-0492">Microsome</keyword>
<evidence type="ECO:0000256" key="7">
    <source>
        <dbReference type="ARBA" id="ARBA00022692"/>
    </source>
</evidence>
<keyword evidence="17" id="KW-0496">Mitochondrion</keyword>
<comment type="caution">
    <text evidence="30">The sequence shown here is derived from an EMBL/GenBank/DDBJ whole genome shotgun (WGS) entry which is preliminary data.</text>
</comment>